<accession>A0A315ZAS4</accession>
<proteinExistence type="predicted"/>
<feature type="coiled-coil region" evidence="1">
    <location>
        <begin position="20"/>
        <end position="47"/>
    </location>
</feature>
<dbReference type="RefSeq" id="WP_109619036.1">
    <property type="nucleotide sequence ID" value="NZ_QGDO01000003.1"/>
</dbReference>
<organism evidence="2 3">
    <name type="scientific">Sediminitomix flava</name>
    <dbReference type="NCBI Taxonomy" id="379075"/>
    <lineage>
        <taxon>Bacteria</taxon>
        <taxon>Pseudomonadati</taxon>
        <taxon>Bacteroidota</taxon>
        <taxon>Cytophagia</taxon>
        <taxon>Cytophagales</taxon>
        <taxon>Flammeovirgaceae</taxon>
        <taxon>Sediminitomix</taxon>
    </lineage>
</organism>
<evidence type="ECO:0000256" key="1">
    <source>
        <dbReference type="SAM" id="Coils"/>
    </source>
</evidence>
<keyword evidence="3" id="KW-1185">Reference proteome</keyword>
<dbReference type="OrthoDB" id="881550at2"/>
<evidence type="ECO:0000313" key="2">
    <source>
        <dbReference type="EMBL" id="PWJ42249.1"/>
    </source>
</evidence>
<name>A0A315ZAS4_SEDFL</name>
<keyword evidence="1" id="KW-0175">Coiled coil</keyword>
<dbReference type="AlphaFoldDB" id="A0A315ZAS4"/>
<dbReference type="EMBL" id="QGDO01000003">
    <property type="protein sequence ID" value="PWJ42249.1"/>
    <property type="molecule type" value="Genomic_DNA"/>
</dbReference>
<protein>
    <submittedName>
        <fullName evidence="2">Uncharacterized protein</fullName>
    </submittedName>
</protein>
<sequence>MRIFILAFLFLTACSDKDIFSSVENENNELRNQIDSLKQINRGLANSNTVLNEQIDVLNHHLDSIKSSVPFIFEQGLLLEKEKDSEAEKFYNQILNEKSVNEYWKVSSEDRILDIKLRNAEGSDKWLLLNQKMKKNSIEIQNLNASILQFADTLYLIHRDEMCGEWGGNTERIMIYKVGLDKVTASYSKYSVNCDSLIANPKNYYPPNYSNEVVKELNRIEVLQLKKVIHELLIARLNNDWIISNSGVHNTVMTSDSTFIIEDYPSIDWSKFHGLKQMILK</sequence>
<dbReference type="Proteomes" id="UP000245535">
    <property type="component" value="Unassembled WGS sequence"/>
</dbReference>
<evidence type="ECO:0000313" key="3">
    <source>
        <dbReference type="Proteomes" id="UP000245535"/>
    </source>
</evidence>
<comment type="caution">
    <text evidence="2">The sequence shown here is derived from an EMBL/GenBank/DDBJ whole genome shotgun (WGS) entry which is preliminary data.</text>
</comment>
<gene>
    <name evidence="2" type="ORF">BC781_103501</name>
</gene>
<reference evidence="2 3" key="1">
    <citation type="submission" date="2018-03" db="EMBL/GenBank/DDBJ databases">
        <title>Genomic Encyclopedia of Archaeal and Bacterial Type Strains, Phase II (KMG-II): from individual species to whole genera.</title>
        <authorList>
            <person name="Goeker M."/>
        </authorList>
    </citation>
    <scope>NUCLEOTIDE SEQUENCE [LARGE SCALE GENOMIC DNA]</scope>
    <source>
        <strain evidence="2 3">DSM 28229</strain>
    </source>
</reference>